<dbReference type="PANTHER" id="PTHR33112">
    <property type="entry name" value="DOMAIN PROTEIN, PUTATIVE-RELATED"/>
    <property type="match status" value="1"/>
</dbReference>
<dbReference type="OrthoDB" id="5135333at2759"/>
<dbReference type="EMBL" id="ML996567">
    <property type="protein sequence ID" value="KAF2760968.1"/>
    <property type="molecule type" value="Genomic_DNA"/>
</dbReference>
<dbReference type="RefSeq" id="XP_033603419.1">
    <property type="nucleotide sequence ID" value="XM_033740135.1"/>
</dbReference>
<feature type="domain" description="Heterokaryon incompatibility" evidence="1">
    <location>
        <begin position="185"/>
        <end position="335"/>
    </location>
</feature>
<dbReference type="PANTHER" id="PTHR33112:SF12">
    <property type="entry name" value="HETEROKARYON INCOMPATIBILITY DOMAIN-CONTAINING PROTEIN"/>
    <property type="match status" value="1"/>
</dbReference>
<dbReference type="InterPro" id="IPR010730">
    <property type="entry name" value="HET"/>
</dbReference>
<evidence type="ECO:0000259" key="1">
    <source>
        <dbReference type="Pfam" id="PF06985"/>
    </source>
</evidence>
<keyword evidence="3" id="KW-1185">Reference proteome</keyword>
<name>A0A6A6WDS3_9PEZI</name>
<evidence type="ECO:0000313" key="3">
    <source>
        <dbReference type="Proteomes" id="UP000799437"/>
    </source>
</evidence>
<dbReference type="GeneID" id="54481189"/>
<accession>A0A6A6WDS3</accession>
<protein>
    <submittedName>
        <fullName evidence="2">HET-domain-containing protein</fullName>
    </submittedName>
</protein>
<dbReference type="Pfam" id="PF06985">
    <property type="entry name" value="HET"/>
    <property type="match status" value="1"/>
</dbReference>
<gene>
    <name evidence="2" type="ORF">EJ05DRAFT_248026</name>
</gene>
<sequence>MGDSALARLCSTCRALDISPAKFYSHSSIPSNNTEGHAVRIGYLDDLFKRRHDCTFCDLLCDAIYTPQNEEIVFDGFDVQGDRVNCFMDWPQKSQLDRNRRLRIFSDESIFTPAYIALLNDHNPSRTQASASVDLDEVRSWIRECEHSHDKSCQMYCTRDRSLPKLRVIDTELRCLVEKQTPLKYCALSYVWGSNGSQPAPLVLTKQNLAALEQPGAFLDDHQTLPKTVRDAVDIAFRLGVQYLWVDSLCILQDSLEDFHKTAPFMDTVYGQAVLTICAASSDYANAGIFGPDSMSRAFIRTSGSYGPLRLGVMKTLRDQIISSRWNHRGWTFQEKVLSTRALVFVDEDVFYECGRSRKKVGSRLSADEIQALSTMGSPSSLCTPQQNPIDRLSKHVEIYSHRELAFSRDRLLAFEGVLGALSNAADSRKSGLIFCYGLPKSHFDWSLLWEPKGLSRRLPLEERAGSILPSWSWCGWSGASWWNPGTTFQPRSDLHQWLAQNTWVIWWIGADSSHDLVLSTGEGSSEGGVSQDEVDGTIKWYGYRQTNVDNVDFFGRTLRREWQLNNEDFPNYPTHDPIEGCLNFCTWSAHFSLSPGLGSRESGPYWNSLAQVAFNVAPGVYKRSLLDRSGQWCGEVILNDSNSNYDCEVFEFLAISDAQAGILGIAYYALMICWIQPETLAERVGLARIHTDAFHKGSLEPGLQWKEITLG</sequence>
<organism evidence="2 3">
    <name type="scientific">Pseudovirgaria hyperparasitica</name>
    <dbReference type="NCBI Taxonomy" id="470096"/>
    <lineage>
        <taxon>Eukaryota</taxon>
        <taxon>Fungi</taxon>
        <taxon>Dikarya</taxon>
        <taxon>Ascomycota</taxon>
        <taxon>Pezizomycotina</taxon>
        <taxon>Dothideomycetes</taxon>
        <taxon>Dothideomycetes incertae sedis</taxon>
        <taxon>Acrospermales</taxon>
        <taxon>Acrospermaceae</taxon>
        <taxon>Pseudovirgaria</taxon>
    </lineage>
</organism>
<dbReference type="AlphaFoldDB" id="A0A6A6WDS3"/>
<evidence type="ECO:0000313" key="2">
    <source>
        <dbReference type="EMBL" id="KAF2760968.1"/>
    </source>
</evidence>
<reference evidence="2" key="1">
    <citation type="journal article" date="2020" name="Stud. Mycol.">
        <title>101 Dothideomycetes genomes: a test case for predicting lifestyles and emergence of pathogens.</title>
        <authorList>
            <person name="Haridas S."/>
            <person name="Albert R."/>
            <person name="Binder M."/>
            <person name="Bloem J."/>
            <person name="Labutti K."/>
            <person name="Salamov A."/>
            <person name="Andreopoulos B."/>
            <person name="Baker S."/>
            <person name="Barry K."/>
            <person name="Bills G."/>
            <person name="Bluhm B."/>
            <person name="Cannon C."/>
            <person name="Castanera R."/>
            <person name="Culley D."/>
            <person name="Daum C."/>
            <person name="Ezra D."/>
            <person name="Gonzalez J."/>
            <person name="Henrissat B."/>
            <person name="Kuo A."/>
            <person name="Liang C."/>
            <person name="Lipzen A."/>
            <person name="Lutzoni F."/>
            <person name="Magnuson J."/>
            <person name="Mondo S."/>
            <person name="Nolan M."/>
            <person name="Ohm R."/>
            <person name="Pangilinan J."/>
            <person name="Park H.-J."/>
            <person name="Ramirez L."/>
            <person name="Alfaro M."/>
            <person name="Sun H."/>
            <person name="Tritt A."/>
            <person name="Yoshinaga Y."/>
            <person name="Zwiers L.-H."/>
            <person name="Turgeon B."/>
            <person name="Goodwin S."/>
            <person name="Spatafora J."/>
            <person name="Crous P."/>
            <person name="Grigoriev I."/>
        </authorList>
    </citation>
    <scope>NUCLEOTIDE SEQUENCE</scope>
    <source>
        <strain evidence="2">CBS 121739</strain>
    </source>
</reference>
<proteinExistence type="predicted"/>
<dbReference type="Proteomes" id="UP000799437">
    <property type="component" value="Unassembled WGS sequence"/>
</dbReference>